<feature type="domain" description="Helix-hairpin-helix DNA-binding motif class 1" evidence="3">
    <location>
        <begin position="222"/>
        <end position="241"/>
    </location>
</feature>
<evidence type="ECO:0000256" key="2">
    <source>
        <dbReference type="SAM" id="Phobius"/>
    </source>
</evidence>
<gene>
    <name evidence="4" type="ORF">H8891_00480</name>
</gene>
<feature type="transmembrane region" description="Helical" evidence="2">
    <location>
        <begin position="6"/>
        <end position="22"/>
    </location>
</feature>
<dbReference type="EMBL" id="JACRWD010000001">
    <property type="protein sequence ID" value="MBC6002262.1"/>
    <property type="molecule type" value="Genomic_DNA"/>
</dbReference>
<dbReference type="Gene3D" id="1.10.150.310">
    <property type="entry name" value="Tex RuvX-like domain-like"/>
    <property type="match status" value="1"/>
</dbReference>
<dbReference type="InterPro" id="IPR051675">
    <property type="entry name" value="Endo/Exo/Phosphatase_dom_1"/>
</dbReference>
<accession>A0ABR7JZI6</accession>
<dbReference type="Gene3D" id="3.10.560.10">
    <property type="entry name" value="Outer membrane lipoprotein wza domain like"/>
    <property type="match status" value="1"/>
</dbReference>
<evidence type="ECO:0000313" key="4">
    <source>
        <dbReference type="EMBL" id="MBC6002262.1"/>
    </source>
</evidence>
<dbReference type="SMART" id="SM00278">
    <property type="entry name" value="HhH1"/>
    <property type="match status" value="2"/>
</dbReference>
<dbReference type="RefSeq" id="WP_187004756.1">
    <property type="nucleotide sequence ID" value="NZ_JACRWD010000001.1"/>
</dbReference>
<proteinExistence type="predicted"/>
<protein>
    <submittedName>
        <fullName evidence="4">Helix-hairpin-helix domain-containing protein</fullName>
    </submittedName>
</protein>
<dbReference type="InterPro" id="IPR004509">
    <property type="entry name" value="Competence_ComEA_HhH"/>
</dbReference>
<keyword evidence="5" id="KW-1185">Reference proteome</keyword>
<dbReference type="NCBIfam" id="TIGR00426">
    <property type="entry name" value="competence protein ComEA helix-hairpin-helix repeat region"/>
    <property type="match status" value="1"/>
</dbReference>
<feature type="region of interest" description="Disordered" evidence="1">
    <location>
        <begin position="151"/>
        <end position="182"/>
    </location>
</feature>
<dbReference type="Pfam" id="PF12836">
    <property type="entry name" value="HHH_3"/>
    <property type="match status" value="1"/>
</dbReference>
<dbReference type="InterPro" id="IPR003583">
    <property type="entry name" value="Hlx-hairpin-Hlx_DNA-bd_motif"/>
</dbReference>
<reference evidence="4 5" key="1">
    <citation type="submission" date="2020-08" db="EMBL/GenBank/DDBJ databases">
        <authorList>
            <person name="Liu C."/>
            <person name="Sun Q."/>
        </authorList>
    </citation>
    <scope>NUCLEOTIDE SEQUENCE [LARGE SCALE GENOMIC DNA]</scope>
    <source>
        <strain evidence="4 5">NSJ-45</strain>
    </source>
</reference>
<dbReference type="SUPFAM" id="SSF47781">
    <property type="entry name" value="RuvA domain 2-like"/>
    <property type="match status" value="1"/>
</dbReference>
<keyword evidence="2" id="KW-1133">Transmembrane helix</keyword>
<dbReference type="PANTHER" id="PTHR21180">
    <property type="entry name" value="ENDONUCLEASE/EXONUCLEASE/PHOSPHATASE FAMILY DOMAIN-CONTAINING PROTEIN 1"/>
    <property type="match status" value="1"/>
</dbReference>
<feature type="domain" description="Helix-hairpin-helix DNA-binding motif class 1" evidence="3">
    <location>
        <begin position="192"/>
        <end position="211"/>
    </location>
</feature>
<feature type="compositionally biased region" description="Low complexity" evidence="1">
    <location>
        <begin position="169"/>
        <end position="182"/>
    </location>
</feature>
<organism evidence="4 5">
    <name type="scientific">Paeniclostridium hominis</name>
    <dbReference type="NCBI Taxonomy" id="2764329"/>
    <lineage>
        <taxon>Bacteria</taxon>
        <taxon>Bacillati</taxon>
        <taxon>Bacillota</taxon>
        <taxon>Clostridia</taxon>
        <taxon>Peptostreptococcales</taxon>
        <taxon>Peptostreptococcaceae</taxon>
        <taxon>Paeniclostridium</taxon>
    </lineage>
</organism>
<keyword evidence="2" id="KW-0472">Membrane</keyword>
<dbReference type="Proteomes" id="UP000611796">
    <property type="component" value="Unassembled WGS sequence"/>
</dbReference>
<feature type="compositionally biased region" description="Polar residues" evidence="1">
    <location>
        <begin position="151"/>
        <end position="163"/>
    </location>
</feature>
<evidence type="ECO:0000256" key="1">
    <source>
        <dbReference type="SAM" id="MobiDB-lite"/>
    </source>
</evidence>
<evidence type="ECO:0000259" key="3">
    <source>
        <dbReference type="SMART" id="SM00278"/>
    </source>
</evidence>
<evidence type="ECO:0000313" key="5">
    <source>
        <dbReference type="Proteomes" id="UP000611796"/>
    </source>
</evidence>
<comment type="caution">
    <text evidence="4">The sequence shown here is derived from an EMBL/GenBank/DDBJ whole genome shotgun (WGS) entry which is preliminary data.</text>
</comment>
<keyword evidence="2" id="KW-0812">Transmembrane</keyword>
<dbReference type="PANTHER" id="PTHR21180:SF32">
    <property type="entry name" value="ENDONUCLEASE_EXONUCLEASE_PHOSPHATASE FAMILY DOMAIN-CONTAINING PROTEIN 1"/>
    <property type="match status" value="1"/>
</dbReference>
<sequence length="245" mass="27437">MEKIKSFLPIIIIILVSSVFIVKNSGFISSDDNYVVSEAEDKNINNEKYVNNNQMNYDTNTNLNESIKDSNLDSLQKLKNDESIKKKITIYISGAVKSPKVVELDSEDRLMDGVMLCDGVSDDADMNKINMAMKVEDGGHYIIPKIGDETLNNNESTNYQNSETKNKDLSVSNNNNSSSDNNKININNASLAELDSLPGVGEITAQKIIDYREENTKFKSIEEIKNVKGIGENKFNNLKDYICIQ</sequence>
<dbReference type="InterPro" id="IPR010994">
    <property type="entry name" value="RuvA_2-like"/>
</dbReference>
<name>A0ABR7JZI6_9FIRM</name>